<dbReference type="Proteomes" id="UP001558632">
    <property type="component" value="Unassembled WGS sequence"/>
</dbReference>
<organism evidence="2 3">
    <name type="scientific">Trichinella spiralis</name>
    <name type="common">Trichina worm</name>
    <dbReference type="NCBI Taxonomy" id="6334"/>
    <lineage>
        <taxon>Eukaryota</taxon>
        <taxon>Metazoa</taxon>
        <taxon>Ecdysozoa</taxon>
        <taxon>Nematoda</taxon>
        <taxon>Enoplea</taxon>
        <taxon>Dorylaimia</taxon>
        <taxon>Trichinellida</taxon>
        <taxon>Trichinellidae</taxon>
        <taxon>Trichinella</taxon>
    </lineage>
</organism>
<evidence type="ECO:0000256" key="1">
    <source>
        <dbReference type="SAM" id="MobiDB-lite"/>
    </source>
</evidence>
<comment type="caution">
    <text evidence="2">The sequence shown here is derived from an EMBL/GenBank/DDBJ whole genome shotgun (WGS) entry which is preliminary data.</text>
</comment>
<feature type="region of interest" description="Disordered" evidence="1">
    <location>
        <begin position="60"/>
        <end position="93"/>
    </location>
</feature>
<reference evidence="2 3" key="1">
    <citation type="submission" date="2024-07" db="EMBL/GenBank/DDBJ databases">
        <title>Enhanced genomic and transcriptomic resources for Trichinella pseudospiralis and T. spiralis underpin the discovery of pronounced molecular differences between stages and species.</title>
        <authorList>
            <person name="Pasi K.K."/>
            <person name="La Rosa G."/>
            <person name="Gomez-Morales M.A."/>
            <person name="Tosini F."/>
            <person name="Sumanam S."/>
            <person name="Young N.D."/>
            <person name="Chang B.C."/>
            <person name="Robin G.B."/>
        </authorList>
    </citation>
    <scope>NUCLEOTIDE SEQUENCE [LARGE SCALE GENOMIC DNA]</scope>
    <source>
        <strain evidence="2">ISS534</strain>
    </source>
</reference>
<proteinExistence type="predicted"/>
<keyword evidence="3" id="KW-1185">Reference proteome</keyword>
<evidence type="ECO:0000313" key="3">
    <source>
        <dbReference type="Proteomes" id="UP001558632"/>
    </source>
</evidence>
<evidence type="ECO:0000313" key="2">
    <source>
        <dbReference type="EMBL" id="KAL1244481.1"/>
    </source>
</evidence>
<sequence>MPHQTVVVHRHQPETILGIDQVEQSALEFHDRVRGDQRPFGDVHAATAHFHRPVATVAHGEQTHSVQSGRGRTVGRRPSADHHPAPFAGKKPVGPAVDRVGGPVVHGQPVAFEVPGFAVQSNLVLTGPVEQLARDVQLVGQHGFPVGEICQHHRHAFSRHEPFDFQVDQFRIIEQRLTVGQLVNLVSVQQFPVHVRRERFEPFGQDAKFERMIICRCCCCCDSGVVVDQWRNFVDALIICQF</sequence>
<gene>
    <name evidence="2" type="ORF">TSPI_06190</name>
</gene>
<accession>A0ABR3KXQ2</accession>
<dbReference type="EMBL" id="JBEUSY010000132">
    <property type="protein sequence ID" value="KAL1244481.1"/>
    <property type="molecule type" value="Genomic_DNA"/>
</dbReference>
<name>A0ABR3KXQ2_TRISP</name>
<protein>
    <submittedName>
        <fullName evidence="2">Non-reducing polyketide synthase</fullName>
    </submittedName>
</protein>